<evidence type="ECO:0000256" key="1">
    <source>
        <dbReference type="SAM" id="MobiDB-lite"/>
    </source>
</evidence>
<gene>
    <name evidence="3" type="ORF">ACHAXA_008344</name>
</gene>
<comment type="caution">
    <text evidence="3">The sequence shown here is derived from an EMBL/GenBank/DDBJ whole genome shotgun (WGS) entry which is preliminary data.</text>
</comment>
<dbReference type="SUPFAM" id="SSF55961">
    <property type="entry name" value="Bet v1-like"/>
    <property type="match status" value="1"/>
</dbReference>
<feature type="compositionally biased region" description="Low complexity" evidence="1">
    <location>
        <begin position="8"/>
        <end position="17"/>
    </location>
</feature>
<evidence type="ECO:0000313" key="3">
    <source>
        <dbReference type="EMBL" id="KAL3808555.1"/>
    </source>
</evidence>
<feature type="transmembrane region" description="Helical" evidence="2">
    <location>
        <begin position="409"/>
        <end position="432"/>
    </location>
</feature>
<dbReference type="AlphaFoldDB" id="A0ABD3R6C5"/>
<evidence type="ECO:0000313" key="4">
    <source>
        <dbReference type="Proteomes" id="UP001530377"/>
    </source>
</evidence>
<feature type="transmembrane region" description="Helical" evidence="2">
    <location>
        <begin position="452"/>
        <end position="470"/>
    </location>
</feature>
<dbReference type="PANTHER" id="PTHR34560:SF1">
    <property type="entry name" value="START DOMAIN-CONTAINING PROTEIN"/>
    <property type="match status" value="1"/>
</dbReference>
<organism evidence="3 4">
    <name type="scientific">Cyclostephanos tholiformis</name>
    <dbReference type="NCBI Taxonomy" id="382380"/>
    <lineage>
        <taxon>Eukaryota</taxon>
        <taxon>Sar</taxon>
        <taxon>Stramenopiles</taxon>
        <taxon>Ochrophyta</taxon>
        <taxon>Bacillariophyta</taxon>
        <taxon>Coscinodiscophyceae</taxon>
        <taxon>Thalassiosirophycidae</taxon>
        <taxon>Stephanodiscales</taxon>
        <taxon>Stephanodiscaceae</taxon>
        <taxon>Cyclostephanos</taxon>
    </lineage>
</organism>
<proteinExistence type="predicted"/>
<keyword evidence="2" id="KW-1133">Transmembrane helix</keyword>
<evidence type="ECO:0008006" key="5">
    <source>
        <dbReference type="Google" id="ProtNLM"/>
    </source>
</evidence>
<accession>A0ABD3R6C5</accession>
<keyword evidence="4" id="KW-1185">Reference proteome</keyword>
<name>A0ABD3R6C5_9STRA</name>
<feature type="region of interest" description="Disordered" evidence="1">
    <location>
        <begin position="1"/>
        <end position="47"/>
    </location>
</feature>
<protein>
    <recommendedName>
        <fullName evidence="5">START domain-containing protein</fullName>
    </recommendedName>
</protein>
<keyword evidence="2" id="KW-0812">Transmembrane</keyword>
<dbReference type="PANTHER" id="PTHR34560">
    <property type="entry name" value="POLYKETIDE CYCLASE/DEHYDRASE/LIPID TRANSPORT SUPERFAMILY PROTEIN"/>
    <property type="match status" value="1"/>
</dbReference>
<sequence>MDEKGMKTTTTSTGIGTNRLCGGGKGGGKKRLIDGAAPPPRPPSLLRDAKTASSTAADSLIFQLRDHVDQGRIFDARSVARELTTMIGASAGGSDVLDPDVRRLVAEVDTESEHVESLLRELHSDDGWTLAKRKSGVTVHFRRGNETKDDDANDNDSNIHVVRASTTFENFNPKDFVRFCSLFVETEYMHRWFPGGIMSPATVLSWHSKYSKVIRLRINVALPMISSRDAIVLGSGYHLPDRNAFLISTRTILEDTCRFCDIPRPERGVVRMATDSIFYLQLMKRDAISFKMVSRDDLKLKYVPTTLLNYLAQGHMPFEIMKTIHRTIRNFEGTVWEEKIKERGAYYAEIEDKVYDQFERWEKGGNEDNEPCKGLESMQSTQQTPMSTNQFIESEVLDRVYADEQIPNVIMPVMVACVLVMTLHLVQIREMLRNLVPASLKEVLISMENKRSVILILSCLVPLFTIISSISRGKRRHRRQTVVIDNDATDYAGIRDSLVRNEFPPFLNYVDSEEEGSAEEEMRHFNHMNISDITSSPQSQAAGSPQRLTRSTTRSFPPPLPKLRKVRSTLGAGLRGIKRKKKAGNLEILGVE</sequence>
<keyword evidence="2" id="KW-0472">Membrane</keyword>
<reference evidence="3 4" key="1">
    <citation type="submission" date="2024-10" db="EMBL/GenBank/DDBJ databases">
        <title>Updated reference genomes for cyclostephanoid diatoms.</title>
        <authorList>
            <person name="Roberts W.R."/>
            <person name="Alverson A.J."/>
        </authorList>
    </citation>
    <scope>NUCLEOTIDE SEQUENCE [LARGE SCALE GENOMIC DNA]</scope>
    <source>
        <strain evidence="3 4">AJA228-03</strain>
    </source>
</reference>
<evidence type="ECO:0000256" key="2">
    <source>
        <dbReference type="SAM" id="Phobius"/>
    </source>
</evidence>
<dbReference type="EMBL" id="JALLPB020000492">
    <property type="protein sequence ID" value="KAL3808555.1"/>
    <property type="molecule type" value="Genomic_DNA"/>
</dbReference>
<feature type="compositionally biased region" description="Low complexity" evidence="1">
    <location>
        <begin position="535"/>
        <end position="546"/>
    </location>
</feature>
<dbReference type="InterPro" id="IPR023393">
    <property type="entry name" value="START-like_dom_sf"/>
</dbReference>
<feature type="region of interest" description="Disordered" evidence="1">
    <location>
        <begin position="532"/>
        <end position="565"/>
    </location>
</feature>
<dbReference type="Proteomes" id="UP001530377">
    <property type="component" value="Unassembled WGS sequence"/>
</dbReference>
<dbReference type="Gene3D" id="3.30.530.20">
    <property type="match status" value="1"/>
</dbReference>